<organism evidence="2 3">
    <name type="scientific">Pseudonocardia adelaidensis</name>
    <dbReference type="NCBI Taxonomy" id="648754"/>
    <lineage>
        <taxon>Bacteria</taxon>
        <taxon>Bacillati</taxon>
        <taxon>Actinomycetota</taxon>
        <taxon>Actinomycetes</taxon>
        <taxon>Pseudonocardiales</taxon>
        <taxon>Pseudonocardiaceae</taxon>
        <taxon>Pseudonocardia</taxon>
    </lineage>
</organism>
<name>A0ABP9N9C8_9PSEU</name>
<dbReference type="InterPro" id="IPR051532">
    <property type="entry name" value="Ester_Hydrolysis_Enzymes"/>
</dbReference>
<reference evidence="3" key="1">
    <citation type="journal article" date="2019" name="Int. J. Syst. Evol. Microbiol.">
        <title>The Global Catalogue of Microorganisms (GCM) 10K type strain sequencing project: providing services to taxonomists for standard genome sequencing and annotation.</title>
        <authorList>
            <consortium name="The Broad Institute Genomics Platform"/>
            <consortium name="The Broad Institute Genome Sequencing Center for Infectious Disease"/>
            <person name="Wu L."/>
            <person name="Ma J."/>
        </authorList>
    </citation>
    <scope>NUCLEOTIDE SEQUENCE [LARGE SCALE GENOMIC DNA]</scope>
    <source>
        <strain evidence="3">JCM 18302</strain>
    </source>
</reference>
<dbReference type="EMBL" id="BAABJO010000002">
    <property type="protein sequence ID" value="GAA5112465.1"/>
    <property type="molecule type" value="Genomic_DNA"/>
</dbReference>
<evidence type="ECO:0000259" key="1">
    <source>
        <dbReference type="Pfam" id="PF13472"/>
    </source>
</evidence>
<dbReference type="InterPro" id="IPR013830">
    <property type="entry name" value="SGNH_hydro"/>
</dbReference>
<dbReference type="SUPFAM" id="SSF52266">
    <property type="entry name" value="SGNH hydrolase"/>
    <property type="match status" value="1"/>
</dbReference>
<evidence type="ECO:0000313" key="3">
    <source>
        <dbReference type="Proteomes" id="UP001500804"/>
    </source>
</evidence>
<protein>
    <submittedName>
        <fullName evidence="2">SGNH/GDSL hydrolase family protein</fullName>
    </submittedName>
</protein>
<keyword evidence="3" id="KW-1185">Reference proteome</keyword>
<comment type="caution">
    <text evidence="2">The sequence shown here is derived from an EMBL/GenBank/DDBJ whole genome shotgun (WGS) entry which is preliminary data.</text>
</comment>
<evidence type="ECO:0000313" key="2">
    <source>
        <dbReference type="EMBL" id="GAA5112465.1"/>
    </source>
</evidence>
<feature type="domain" description="SGNH hydrolase-type esterase" evidence="1">
    <location>
        <begin position="43"/>
        <end position="220"/>
    </location>
</feature>
<dbReference type="PANTHER" id="PTHR30383">
    <property type="entry name" value="THIOESTERASE 1/PROTEASE 1/LYSOPHOSPHOLIPASE L1"/>
    <property type="match status" value="1"/>
</dbReference>
<proteinExistence type="predicted"/>
<dbReference type="Gene3D" id="3.40.50.1110">
    <property type="entry name" value="SGNH hydrolase"/>
    <property type="match status" value="1"/>
</dbReference>
<accession>A0ABP9N9C8</accession>
<dbReference type="Pfam" id="PF13472">
    <property type="entry name" value="Lipase_GDSL_2"/>
    <property type="match status" value="1"/>
</dbReference>
<gene>
    <name evidence="2" type="ORF">GCM10023320_06740</name>
</gene>
<dbReference type="PANTHER" id="PTHR30383:SF5">
    <property type="entry name" value="SGNH HYDROLASE-TYPE ESTERASE DOMAIN-CONTAINING PROTEIN"/>
    <property type="match status" value="1"/>
</dbReference>
<dbReference type="GO" id="GO:0016787">
    <property type="term" value="F:hydrolase activity"/>
    <property type="evidence" value="ECO:0007669"/>
    <property type="project" value="UniProtKB-KW"/>
</dbReference>
<dbReference type="Proteomes" id="UP001500804">
    <property type="component" value="Unassembled WGS sequence"/>
</dbReference>
<sequence length="236" mass="24527">MIVVLGMVLVGVSAGAVPVQRSAAAVPAPPPASRPAVLRVMPLGASSTVGAGSPETAGYRGPLQALLARDGVVVDMVGSQHGGPASVPDLDYEGYGGMTLEDLLPRVAGLVRRADPDVVLLHTGTNDLLKGASAAESARRLDAVIARIVQVTDADVIVAGVWAPLSGDTRDRTEFERLAAGVVAGFRERGHPVRYADTSGLLEPDELADGLHPNAAGYRVIAAMWERQILDVRNHP</sequence>
<dbReference type="InterPro" id="IPR036514">
    <property type="entry name" value="SGNH_hydro_sf"/>
</dbReference>
<keyword evidence="2" id="KW-0378">Hydrolase</keyword>